<dbReference type="GeneID" id="112495414"/>
<dbReference type="RefSeq" id="XP_024947732.1">
    <property type="nucleotide sequence ID" value="XM_025091964.1"/>
</dbReference>
<name>A0AAJ7RVA9_CEPCN</name>
<evidence type="ECO:0000256" key="1">
    <source>
        <dbReference type="ARBA" id="ARBA00022729"/>
    </source>
</evidence>
<dbReference type="AlphaFoldDB" id="A0AAJ7RVA9"/>
<organism evidence="5 6">
    <name type="scientific">Cephus cinctus</name>
    <name type="common">Wheat stem sawfly</name>
    <dbReference type="NCBI Taxonomy" id="211228"/>
    <lineage>
        <taxon>Eukaryota</taxon>
        <taxon>Metazoa</taxon>
        <taxon>Ecdysozoa</taxon>
        <taxon>Arthropoda</taxon>
        <taxon>Hexapoda</taxon>
        <taxon>Insecta</taxon>
        <taxon>Pterygota</taxon>
        <taxon>Neoptera</taxon>
        <taxon>Endopterygota</taxon>
        <taxon>Hymenoptera</taxon>
        <taxon>Cephoidea</taxon>
        <taxon>Cephidae</taxon>
        <taxon>Cephus</taxon>
    </lineage>
</organism>
<sequence length="114" mass="12696">MKVLVFLIALQAAYANHKIPWWNIKAAQEQGPNVCVVEEVPGTNRKYYTECKYWRPRVICGEQAVIKYECCEGFYMVPGELGCTGVKPLLNVVETARNIGAAKFANLLEKSGVG</sequence>
<evidence type="ECO:0000256" key="3">
    <source>
        <dbReference type="SAM" id="SignalP"/>
    </source>
</evidence>
<evidence type="ECO:0000256" key="2">
    <source>
        <dbReference type="ARBA" id="ARBA00023157"/>
    </source>
</evidence>
<dbReference type="PROSITE" id="PS51041">
    <property type="entry name" value="EMI"/>
    <property type="match status" value="1"/>
</dbReference>
<accession>A0AAJ7RVA9</accession>
<keyword evidence="5" id="KW-1185">Reference proteome</keyword>
<keyword evidence="1 3" id="KW-0732">Signal</keyword>
<feature type="domain" description="EMI" evidence="4">
    <location>
        <begin position="31"/>
        <end position="85"/>
    </location>
</feature>
<dbReference type="InterPro" id="IPR011489">
    <property type="entry name" value="EMI_domain"/>
</dbReference>
<protein>
    <submittedName>
        <fullName evidence="6">Transforming growth factor-beta-induced protein ig-h3-like</fullName>
    </submittedName>
</protein>
<proteinExistence type="predicted"/>
<feature type="signal peptide" evidence="3">
    <location>
        <begin position="1"/>
        <end position="15"/>
    </location>
</feature>
<gene>
    <name evidence="6" type="primary">LOC112495414</name>
</gene>
<reference evidence="6" key="1">
    <citation type="submission" date="2025-08" db="UniProtKB">
        <authorList>
            <consortium name="RefSeq"/>
        </authorList>
    </citation>
    <scope>IDENTIFICATION</scope>
</reference>
<evidence type="ECO:0000313" key="6">
    <source>
        <dbReference type="RefSeq" id="XP_024947732.1"/>
    </source>
</evidence>
<dbReference type="Proteomes" id="UP000694920">
    <property type="component" value="Unplaced"/>
</dbReference>
<feature type="chain" id="PRO_5042568022" evidence="3">
    <location>
        <begin position="16"/>
        <end position="114"/>
    </location>
</feature>
<keyword evidence="2" id="KW-1015">Disulfide bond</keyword>
<evidence type="ECO:0000259" key="4">
    <source>
        <dbReference type="PROSITE" id="PS51041"/>
    </source>
</evidence>
<dbReference type="KEGG" id="ccin:112495414"/>
<evidence type="ECO:0000313" key="5">
    <source>
        <dbReference type="Proteomes" id="UP000694920"/>
    </source>
</evidence>